<keyword evidence="6 14" id="KW-0418">Kinase</keyword>
<dbReference type="InterPro" id="IPR003594">
    <property type="entry name" value="HATPase_dom"/>
</dbReference>
<comment type="caution">
    <text evidence="14">The sequence shown here is derived from an EMBL/GenBank/DDBJ whole genome shotgun (WGS) entry which is preliminary data.</text>
</comment>
<dbReference type="Pfam" id="PF07730">
    <property type="entry name" value="HisKA_3"/>
    <property type="match status" value="1"/>
</dbReference>
<keyword evidence="3" id="KW-0597">Phosphoprotein</keyword>
<dbReference type="CDD" id="cd16917">
    <property type="entry name" value="HATPase_UhpB-NarQ-NarX-like"/>
    <property type="match status" value="1"/>
</dbReference>
<evidence type="ECO:0000256" key="3">
    <source>
        <dbReference type="ARBA" id="ARBA00022553"/>
    </source>
</evidence>
<keyword evidence="9" id="KW-0175">Coiled coil</keyword>
<keyword evidence="8" id="KW-0902">Two-component regulatory system</keyword>
<dbReference type="InterPro" id="IPR036890">
    <property type="entry name" value="HATPase_C_sf"/>
</dbReference>
<accession>A0A9W6PVC4</accession>
<feature type="region of interest" description="Disordered" evidence="10">
    <location>
        <begin position="243"/>
        <end position="264"/>
    </location>
</feature>
<comment type="catalytic activity">
    <reaction evidence="1">
        <text>ATP + protein L-histidine = ADP + protein N-phospho-L-histidine.</text>
        <dbReference type="EC" id="2.7.13.3"/>
    </reaction>
</comment>
<dbReference type="GO" id="GO:0046983">
    <property type="term" value="F:protein dimerization activity"/>
    <property type="evidence" value="ECO:0007669"/>
    <property type="project" value="InterPro"/>
</dbReference>
<dbReference type="RefSeq" id="WP_067916900.1">
    <property type="nucleotide sequence ID" value="NZ_BSRZ01000003.1"/>
</dbReference>
<feature type="transmembrane region" description="Helical" evidence="11">
    <location>
        <begin position="126"/>
        <end position="145"/>
    </location>
</feature>
<keyword evidence="7" id="KW-0067">ATP-binding</keyword>
<keyword evidence="11" id="KW-1133">Transmembrane helix</keyword>
<evidence type="ECO:0000313" key="15">
    <source>
        <dbReference type="Proteomes" id="UP001165124"/>
    </source>
</evidence>
<dbReference type="GO" id="GO:0000155">
    <property type="term" value="F:phosphorelay sensor kinase activity"/>
    <property type="evidence" value="ECO:0007669"/>
    <property type="project" value="InterPro"/>
</dbReference>
<keyword evidence="15" id="KW-1185">Reference proteome</keyword>
<feature type="coiled-coil region" evidence="9">
    <location>
        <begin position="149"/>
        <end position="178"/>
    </location>
</feature>
<dbReference type="Pfam" id="PF02518">
    <property type="entry name" value="HATPase_c"/>
    <property type="match status" value="1"/>
</dbReference>
<dbReference type="Gene3D" id="3.30.565.10">
    <property type="entry name" value="Histidine kinase-like ATPase, C-terminal domain"/>
    <property type="match status" value="1"/>
</dbReference>
<feature type="transmembrane region" description="Helical" evidence="11">
    <location>
        <begin position="49"/>
        <end position="69"/>
    </location>
</feature>
<dbReference type="InterPro" id="IPR050482">
    <property type="entry name" value="Sensor_HK_TwoCompSys"/>
</dbReference>
<evidence type="ECO:0000256" key="4">
    <source>
        <dbReference type="ARBA" id="ARBA00022679"/>
    </source>
</evidence>
<dbReference type="Proteomes" id="UP001165124">
    <property type="component" value="Unassembled WGS sequence"/>
</dbReference>
<feature type="domain" description="Signal transduction histidine kinase subgroup 3 dimerisation and phosphoacceptor" evidence="13">
    <location>
        <begin position="178"/>
        <end position="243"/>
    </location>
</feature>
<keyword evidence="11" id="KW-0472">Membrane</keyword>
<evidence type="ECO:0000256" key="8">
    <source>
        <dbReference type="ARBA" id="ARBA00023012"/>
    </source>
</evidence>
<feature type="transmembrane region" description="Helical" evidence="11">
    <location>
        <begin position="81"/>
        <end position="106"/>
    </location>
</feature>
<evidence type="ECO:0000259" key="13">
    <source>
        <dbReference type="Pfam" id="PF07730"/>
    </source>
</evidence>
<organism evidence="14 15">
    <name type="scientific">Actinomadura rubrobrunea</name>
    <dbReference type="NCBI Taxonomy" id="115335"/>
    <lineage>
        <taxon>Bacteria</taxon>
        <taxon>Bacillati</taxon>
        <taxon>Actinomycetota</taxon>
        <taxon>Actinomycetes</taxon>
        <taxon>Streptosporangiales</taxon>
        <taxon>Thermomonosporaceae</taxon>
        <taxon>Actinomadura</taxon>
    </lineage>
</organism>
<gene>
    <name evidence="14" type="ORF">Arub01_17360</name>
</gene>
<dbReference type="GO" id="GO:0005524">
    <property type="term" value="F:ATP binding"/>
    <property type="evidence" value="ECO:0007669"/>
    <property type="project" value="UniProtKB-KW"/>
</dbReference>
<dbReference type="InterPro" id="IPR011712">
    <property type="entry name" value="Sig_transdc_His_kin_sub3_dim/P"/>
</dbReference>
<evidence type="ECO:0000313" key="14">
    <source>
        <dbReference type="EMBL" id="GLW63492.1"/>
    </source>
</evidence>
<evidence type="ECO:0000259" key="12">
    <source>
        <dbReference type="Pfam" id="PF02518"/>
    </source>
</evidence>
<dbReference type="Gene3D" id="1.20.5.1930">
    <property type="match status" value="1"/>
</dbReference>
<keyword evidence="5" id="KW-0547">Nucleotide-binding</keyword>
<evidence type="ECO:0000256" key="1">
    <source>
        <dbReference type="ARBA" id="ARBA00000085"/>
    </source>
</evidence>
<protein>
    <recommendedName>
        <fullName evidence="2">histidine kinase</fullName>
        <ecNumber evidence="2">2.7.13.3</ecNumber>
    </recommendedName>
</protein>
<name>A0A9W6PVC4_9ACTN</name>
<dbReference type="EC" id="2.7.13.3" evidence="2"/>
<dbReference type="GO" id="GO:0016020">
    <property type="term" value="C:membrane"/>
    <property type="evidence" value="ECO:0007669"/>
    <property type="project" value="InterPro"/>
</dbReference>
<dbReference type="AlphaFoldDB" id="A0A9W6PVC4"/>
<dbReference type="EMBL" id="BSRZ01000003">
    <property type="protein sequence ID" value="GLW63492.1"/>
    <property type="molecule type" value="Genomic_DNA"/>
</dbReference>
<evidence type="ECO:0000256" key="10">
    <source>
        <dbReference type="SAM" id="MobiDB-lite"/>
    </source>
</evidence>
<dbReference type="PANTHER" id="PTHR24421">
    <property type="entry name" value="NITRATE/NITRITE SENSOR PROTEIN NARX-RELATED"/>
    <property type="match status" value="1"/>
</dbReference>
<dbReference type="PANTHER" id="PTHR24421:SF10">
    <property type="entry name" value="NITRATE_NITRITE SENSOR PROTEIN NARQ"/>
    <property type="match status" value="1"/>
</dbReference>
<evidence type="ECO:0000256" key="6">
    <source>
        <dbReference type="ARBA" id="ARBA00022777"/>
    </source>
</evidence>
<keyword evidence="4" id="KW-0808">Transferase</keyword>
<proteinExistence type="predicted"/>
<evidence type="ECO:0000256" key="5">
    <source>
        <dbReference type="ARBA" id="ARBA00022741"/>
    </source>
</evidence>
<dbReference type="SUPFAM" id="SSF55874">
    <property type="entry name" value="ATPase domain of HSP90 chaperone/DNA topoisomerase II/histidine kinase"/>
    <property type="match status" value="1"/>
</dbReference>
<evidence type="ECO:0000256" key="7">
    <source>
        <dbReference type="ARBA" id="ARBA00022840"/>
    </source>
</evidence>
<reference evidence="14" key="1">
    <citation type="submission" date="2023-02" db="EMBL/GenBank/DDBJ databases">
        <title>Actinomadura rubrobrunea NBRC 14622.</title>
        <authorList>
            <person name="Ichikawa N."/>
            <person name="Sato H."/>
            <person name="Tonouchi N."/>
        </authorList>
    </citation>
    <scope>NUCLEOTIDE SEQUENCE</scope>
    <source>
        <strain evidence="14">NBRC 14622</strain>
    </source>
</reference>
<evidence type="ECO:0000256" key="11">
    <source>
        <dbReference type="SAM" id="Phobius"/>
    </source>
</evidence>
<evidence type="ECO:0000256" key="2">
    <source>
        <dbReference type="ARBA" id="ARBA00012438"/>
    </source>
</evidence>
<keyword evidence="11" id="KW-0812">Transmembrane</keyword>
<feature type="domain" description="Histidine kinase/HSP90-like ATPase" evidence="12">
    <location>
        <begin position="299"/>
        <end position="386"/>
    </location>
</feature>
<sequence>MHRWRPLAQDALLAAAMAVLLSVSVVITPRGGAPDLAAALVGSLALVAWRRAPLVALAVATACMLVVAARVQPGPPAAFPVLVSVFAAVRDGHRVAAALAGVVYLGVDLAVNAPGGDGVPENLENLQYSSLLLGWFVAAGVAATVTRHRQAYLEEAERRAAEAERTREEAALRRAGEERLRIARELHDSLTHSISVIKVQAGVAVHLARRNGEEVPPALLAIQEASSDAMRELRATLEVLRAPEGAGDPGDPDGFGGEAPSASGLDRLDDLVRRARSTGLPATVTISGTRRTLPAEVDRAAYRIVQEALTNVSRHADGAAATVRVDYADGELVVQVDDDGPARPDAPPVPGTGLLGMRERVAALGGRLRAEPRPEGGFTVRAELPLGDAT</sequence>
<evidence type="ECO:0000256" key="9">
    <source>
        <dbReference type="SAM" id="Coils"/>
    </source>
</evidence>